<evidence type="ECO:0000256" key="4">
    <source>
        <dbReference type="ARBA" id="ARBA00022989"/>
    </source>
</evidence>
<dbReference type="EMBL" id="MF344562">
    <property type="protein sequence ID" value="AVE18651.1"/>
    <property type="molecule type" value="Genomic_DNA"/>
</dbReference>
<evidence type="ECO:0000313" key="8">
    <source>
        <dbReference type="EMBL" id="AVE18303.1"/>
    </source>
</evidence>
<dbReference type="EMBL" id="MF344565">
    <property type="protein sequence ID" value="AVE19524.1"/>
    <property type="molecule type" value="Genomic_DNA"/>
</dbReference>
<feature type="transmembrane region" description="Helical" evidence="7">
    <location>
        <begin position="74"/>
        <end position="92"/>
    </location>
</feature>
<accession>A0A2L1K891</accession>
<geneLocation type="plasmid" evidence="9">
    <name>p12208-IMP</name>
</geneLocation>
<dbReference type="HAMAP" id="MF_01844">
    <property type="entry name" value="NhaA"/>
    <property type="match status" value="1"/>
</dbReference>
<feature type="transmembrane region" description="Helical" evidence="7">
    <location>
        <begin position="265"/>
        <end position="293"/>
    </location>
</feature>
<evidence type="ECO:0000313" key="10">
    <source>
        <dbReference type="EMBL" id="AVE19192.1"/>
    </source>
</evidence>
<feature type="transmembrane region" description="Helical" evidence="7">
    <location>
        <begin position="156"/>
        <end position="172"/>
    </location>
</feature>
<evidence type="ECO:0000313" key="12">
    <source>
        <dbReference type="EMBL" id="AVE19849.1"/>
    </source>
</evidence>
<keyword evidence="3 7" id="KW-0812">Transmembrane</keyword>
<feature type="transmembrane region" description="Helical" evidence="7">
    <location>
        <begin position="339"/>
        <end position="359"/>
    </location>
</feature>
<dbReference type="PANTHER" id="PTHR30341:SF0">
    <property type="entry name" value="NA(+)_H(+) ANTIPORTER NHAA"/>
    <property type="match status" value="1"/>
</dbReference>
<evidence type="ECO:0000256" key="6">
    <source>
        <dbReference type="ARBA" id="ARBA00023201"/>
    </source>
</evidence>
<geneLocation type="plasmid" evidence="10">
    <name>p13450-IMP</name>
</geneLocation>
<dbReference type="NCBIfam" id="NF007112">
    <property type="entry name" value="PRK09561.1"/>
    <property type="match status" value="1"/>
</dbReference>
<evidence type="ECO:0000313" key="11">
    <source>
        <dbReference type="EMBL" id="AVE19524.1"/>
    </source>
</evidence>
<keyword evidence="6 7" id="KW-0739">Sodium transport</keyword>
<keyword evidence="7" id="KW-0813">Transport</keyword>
<comment type="catalytic activity">
    <reaction evidence="7">
        <text>Na(+)(in) + 2 H(+)(out) = Na(+)(out) + 2 H(+)(in)</text>
        <dbReference type="Rhea" id="RHEA:29251"/>
        <dbReference type="ChEBI" id="CHEBI:15378"/>
        <dbReference type="ChEBI" id="CHEBI:29101"/>
    </reaction>
</comment>
<comment type="similarity">
    <text evidence="7">Belongs to the NhaA Na(+)/H(+) (TC 2.A.33) antiporter family.</text>
</comment>
<keyword evidence="8" id="KW-0614">Plasmid</keyword>
<comment type="function">
    <text evidence="7">Na(+)/H(+) antiporter that extrudes sodium in exchange for external protons.</text>
</comment>
<keyword evidence="4 7" id="KW-1133">Transmembrane helix</keyword>
<dbReference type="Gene3D" id="1.20.1530.10">
    <property type="entry name" value="Na+/H+ antiporter like domain"/>
    <property type="match status" value="1"/>
</dbReference>
<evidence type="ECO:0000256" key="2">
    <source>
        <dbReference type="ARBA" id="ARBA00022475"/>
    </source>
</evidence>
<dbReference type="GO" id="GO:0005886">
    <property type="term" value="C:plasma membrane"/>
    <property type="evidence" value="ECO:0007669"/>
    <property type="project" value="UniProtKB-SubCell"/>
</dbReference>
<name>A0A2L1K891_KLEPN</name>
<dbReference type="EMBL" id="MF344566">
    <property type="protein sequence ID" value="AVE19849.1"/>
    <property type="molecule type" value="Genomic_DNA"/>
</dbReference>
<feature type="transmembrane region" description="Helical" evidence="7">
    <location>
        <begin position="305"/>
        <end position="327"/>
    </location>
</feature>
<reference evidence="8" key="1">
    <citation type="journal article" date="2019" name="Front. Microbiol.">
        <title>Sequencing and Genomic Diversity Analysis of IncHI5 Plasmids.</title>
        <authorList>
            <person name="Liang Q."/>
            <person name="Jiang X."/>
            <person name="Hu L."/>
            <person name="Yin Z."/>
            <person name="Gao B."/>
            <person name="Zhao Y."/>
            <person name="Yang W."/>
            <person name="Yang H."/>
            <person name="Tong Y."/>
            <person name="Li W."/>
            <person name="Jiang L."/>
            <person name="Zhou D."/>
        </authorList>
    </citation>
    <scope>NUCLEOTIDE SEQUENCE</scope>
    <source>
        <strain evidence="8">11219</strain>
        <strain evidence="9">12208</strain>
        <strain evidence="10">13450</strain>
        <strain evidence="11">19051</strain>
        <strain evidence="12">A324</strain>
        <plasmid evidence="8">p11219-IMP</plasmid>
        <plasmid evidence="9">p12208-IMP</plasmid>
        <plasmid evidence="10">p13450-IMP</plasmid>
        <plasmid evidence="11">p19051-IMP</plasmid>
        <plasmid evidence="12">pA324-IMP</plasmid>
    </source>
</reference>
<keyword evidence="7" id="KW-0915">Sodium</keyword>
<geneLocation type="plasmid" evidence="11">
    <name>p19051-IMP</name>
</geneLocation>
<feature type="transmembrane region" description="Helical" evidence="7">
    <location>
        <begin position="98"/>
        <end position="119"/>
    </location>
</feature>
<geneLocation type="plasmid" evidence="8">
    <name>p11219-IMP</name>
</geneLocation>
<dbReference type="InterPro" id="IPR004670">
    <property type="entry name" value="NhaA"/>
</dbReference>
<gene>
    <name evidence="7 8" type="primary">nhaA</name>
</gene>
<sequence>MLIIASAAAIIVANSPLREGYEVFLKYNAAGLSVEHWINDALMAVFFMMVGLEIKRELLTGQLATWGQRALPGFAALGGMAVPAAIYVWFNAGSDETLAGWAIPAATDIAFALGVLALLGSRVPASLKIFLSALAILDDMGAVAIIALFYTSNISFLMLAGAAVTVALLFIMNRAGITRLFPYLLAGGVLWFFMLQSGVHATIAGILLALFIPLRVTDPDKQSPLARLEHGINPWVTFLILPLFGFANAGVALSGMTADDLMSPVPVGVALGLFVGKQAGIFGLSLLAVSLGLAKRPEKSTWLQVYGVSVLCGIGFTMSLFIGNLAFAESPLLVDEVKVGVLAGSVLAALAGMLILRFSPSHPSR</sequence>
<keyword evidence="7" id="KW-0050">Antiport</keyword>
<geneLocation type="plasmid" evidence="12">
    <name>pA324-IMP</name>
</geneLocation>
<evidence type="ECO:0000256" key="7">
    <source>
        <dbReference type="HAMAP-Rule" id="MF_01844"/>
    </source>
</evidence>
<keyword evidence="7" id="KW-0406">Ion transport</keyword>
<feature type="transmembrane region" description="Helical" evidence="7">
    <location>
        <begin position="232"/>
        <end position="253"/>
    </location>
</feature>
<dbReference type="NCBIfam" id="NF007111">
    <property type="entry name" value="PRK09560.1"/>
    <property type="match status" value="1"/>
</dbReference>
<feature type="transmembrane region" description="Helical" evidence="7">
    <location>
        <begin position="184"/>
        <end position="212"/>
    </location>
</feature>
<keyword evidence="2 7" id="KW-1003">Cell membrane</keyword>
<dbReference type="Pfam" id="PF06965">
    <property type="entry name" value="Na_H_antiport_1"/>
    <property type="match status" value="1"/>
</dbReference>
<dbReference type="AlphaFoldDB" id="A0A2L1K891"/>
<comment type="subcellular location">
    <subcellularLocation>
        <location evidence="1">Cell inner membrane</location>
        <topology evidence="1">Multi-pass membrane protein</topology>
    </subcellularLocation>
    <subcellularLocation>
        <location evidence="7">Cell membrane</location>
        <topology evidence="7">Multi-pass membrane protein</topology>
    </subcellularLocation>
</comment>
<evidence type="ECO:0000256" key="1">
    <source>
        <dbReference type="ARBA" id="ARBA00004429"/>
    </source>
</evidence>
<organism evidence="8">
    <name type="scientific">Klebsiella pneumoniae</name>
    <dbReference type="NCBI Taxonomy" id="573"/>
    <lineage>
        <taxon>Bacteria</taxon>
        <taxon>Pseudomonadati</taxon>
        <taxon>Pseudomonadota</taxon>
        <taxon>Gammaproteobacteria</taxon>
        <taxon>Enterobacterales</taxon>
        <taxon>Enterobacteriaceae</taxon>
        <taxon>Klebsiella/Raoultella group</taxon>
        <taxon>Klebsiella</taxon>
        <taxon>Klebsiella pneumoniae complex</taxon>
    </lineage>
</organism>
<dbReference type="GO" id="GO:0015385">
    <property type="term" value="F:sodium:proton antiporter activity"/>
    <property type="evidence" value="ECO:0007669"/>
    <property type="project" value="UniProtKB-UniRule"/>
</dbReference>
<evidence type="ECO:0000313" key="9">
    <source>
        <dbReference type="EMBL" id="AVE18651.1"/>
    </source>
</evidence>
<protein>
    <recommendedName>
        <fullName evidence="7">Na(+)/H(+) antiporter NhaA</fullName>
    </recommendedName>
    <alternativeName>
        <fullName evidence="7">Sodium/proton antiporter NhaA</fullName>
    </alternativeName>
</protein>
<dbReference type="EMBL" id="MF344564">
    <property type="protein sequence ID" value="AVE19192.1"/>
    <property type="molecule type" value="Genomic_DNA"/>
</dbReference>
<feature type="transmembrane region" description="Helical" evidence="7">
    <location>
        <begin position="131"/>
        <end position="150"/>
    </location>
</feature>
<dbReference type="InterPro" id="IPR023171">
    <property type="entry name" value="Na/H_antiporter_dom_sf"/>
</dbReference>
<proteinExistence type="inferred from homology"/>
<evidence type="ECO:0000256" key="3">
    <source>
        <dbReference type="ARBA" id="ARBA00022692"/>
    </source>
</evidence>
<evidence type="ECO:0000256" key="5">
    <source>
        <dbReference type="ARBA" id="ARBA00023136"/>
    </source>
</evidence>
<keyword evidence="5 7" id="KW-0472">Membrane</keyword>
<dbReference type="NCBIfam" id="TIGR00773">
    <property type="entry name" value="NhaA"/>
    <property type="match status" value="1"/>
</dbReference>
<dbReference type="GO" id="GO:0006885">
    <property type="term" value="P:regulation of pH"/>
    <property type="evidence" value="ECO:0007669"/>
    <property type="project" value="UniProtKB-UniRule"/>
</dbReference>
<dbReference type="PANTHER" id="PTHR30341">
    <property type="entry name" value="SODIUM ION/PROTON ANTIPORTER NHAA-RELATED"/>
    <property type="match status" value="1"/>
</dbReference>
<dbReference type="EMBL" id="MF344561">
    <property type="protein sequence ID" value="AVE18303.1"/>
    <property type="molecule type" value="Genomic_DNA"/>
</dbReference>